<dbReference type="HOGENOM" id="CLU_015961_2_3_5"/>
<feature type="domain" description="tRNA nucleotidyltransferase/poly(A) polymerase RNA and SrmB- binding" evidence="10">
    <location>
        <begin position="183"/>
        <end position="239"/>
    </location>
</feature>
<dbReference type="SUPFAM" id="SSF81891">
    <property type="entry name" value="Poly A polymerase C-terminal region-like"/>
    <property type="match status" value="1"/>
</dbReference>
<dbReference type="AlphaFoldDB" id="F4QPQ3"/>
<keyword evidence="6" id="KW-0547">Nucleotide-binding</keyword>
<evidence type="ECO:0000256" key="2">
    <source>
        <dbReference type="ARBA" id="ARBA00022679"/>
    </source>
</evidence>
<evidence type="ECO:0000259" key="9">
    <source>
        <dbReference type="Pfam" id="PF01743"/>
    </source>
</evidence>
<proteinExistence type="inferred from homology"/>
<dbReference type="RefSeq" id="WP_006273989.1">
    <property type="nucleotide sequence ID" value="NZ_GL883079.1"/>
</dbReference>
<evidence type="ECO:0000256" key="6">
    <source>
        <dbReference type="ARBA" id="ARBA00022741"/>
    </source>
</evidence>
<dbReference type="PANTHER" id="PTHR46173:SF1">
    <property type="entry name" value="CCA TRNA NUCLEOTIDYLTRANSFERASE 1, MITOCHONDRIAL"/>
    <property type="match status" value="1"/>
</dbReference>
<keyword evidence="5" id="KW-0479">Metal-binding</keyword>
<evidence type="ECO:0000256" key="5">
    <source>
        <dbReference type="ARBA" id="ARBA00022723"/>
    </source>
</evidence>
<dbReference type="InterPro" id="IPR002646">
    <property type="entry name" value="PolA_pol_head_dom"/>
</dbReference>
<keyword evidence="4 11" id="KW-0548">Nucleotidyltransferase</keyword>
<keyword evidence="7" id="KW-0460">Magnesium</keyword>
<accession>F4QPQ3</accession>
<keyword evidence="3" id="KW-0819">tRNA processing</keyword>
<dbReference type="GO" id="GO:0008033">
    <property type="term" value="P:tRNA processing"/>
    <property type="evidence" value="ECO:0007669"/>
    <property type="project" value="UniProtKB-KW"/>
</dbReference>
<sequence length="401" mass="43181">MTRIVLTDAMKASGTRAVFAALEARGGKGCVRFVGGCVRNVLLGVPGSDLDLSTQLTPDETEAALSAAGMRHVPTGKDYGTITAVVDGEPYEITSLREDVETDGRRAVVSYTTVWAKDAQRRDFYVNALYADIEGLVYDPTGHGLADIAERRVRFIGEAQMRIREDYLRILRFFRFTAGYALSVDPDSLQACIALQAGIDGLSGERLFGETMKTLSLANPLLAFEAMQSGGILSRIVPGWILVGEGLPELRAMITHSDDAERRLMALVDSGLGLGVNEIKSAQARLKFSQAIGERMIAAGDVVTRLEAAEAGDIARLIYRHGRQAVEDAVLLAAVHGDGQPHELLRLMADIDVPKFPLKGSDLIARGMTAGPEVGQRLKQIEAEWLAADFAQSVIDAALVG</sequence>
<evidence type="ECO:0000313" key="11">
    <source>
        <dbReference type="EMBL" id="EGF90190.1"/>
    </source>
</evidence>
<dbReference type="Pfam" id="PF01743">
    <property type="entry name" value="PolyA_pol"/>
    <property type="match status" value="1"/>
</dbReference>
<dbReference type="InterPro" id="IPR050264">
    <property type="entry name" value="Bact_CCA-adding_enz_type3_sf"/>
</dbReference>
<evidence type="ECO:0000256" key="8">
    <source>
        <dbReference type="RuleBase" id="RU003953"/>
    </source>
</evidence>
<reference evidence="12" key="1">
    <citation type="submission" date="2011-03" db="EMBL/GenBank/DDBJ databases">
        <title>Draft genome sequence of Brevundimonas diminuta.</title>
        <authorList>
            <person name="Brown P.J.B."/>
            <person name="Buechlein A."/>
            <person name="Hemmerich C."/>
            <person name="Brun Y.V."/>
        </authorList>
    </citation>
    <scope>NUCLEOTIDE SEQUENCE [LARGE SCALE GENOMIC DNA]</scope>
    <source>
        <strain evidence="12">C19</strain>
    </source>
</reference>
<keyword evidence="8" id="KW-0694">RNA-binding</keyword>
<dbReference type="Pfam" id="PF12627">
    <property type="entry name" value="PolyA_pol_RNAbd"/>
    <property type="match status" value="1"/>
</dbReference>
<organism evidence="11 12">
    <name type="scientific">Asticcacaulis biprosthecium C19</name>
    <dbReference type="NCBI Taxonomy" id="715226"/>
    <lineage>
        <taxon>Bacteria</taxon>
        <taxon>Pseudomonadati</taxon>
        <taxon>Pseudomonadota</taxon>
        <taxon>Alphaproteobacteria</taxon>
        <taxon>Caulobacterales</taxon>
        <taxon>Caulobacteraceae</taxon>
        <taxon>Asticcacaulis</taxon>
    </lineage>
</organism>
<feature type="domain" description="Poly A polymerase head" evidence="9">
    <location>
        <begin position="32"/>
        <end position="154"/>
    </location>
</feature>
<evidence type="ECO:0000256" key="3">
    <source>
        <dbReference type="ARBA" id="ARBA00022694"/>
    </source>
</evidence>
<dbReference type="GO" id="GO:0000166">
    <property type="term" value="F:nucleotide binding"/>
    <property type="evidence" value="ECO:0007669"/>
    <property type="project" value="UniProtKB-KW"/>
</dbReference>
<dbReference type="InterPro" id="IPR043519">
    <property type="entry name" value="NT_sf"/>
</dbReference>
<protein>
    <submittedName>
        <fullName evidence="11">tRNA-nucleotidyltransferase 1</fullName>
        <ecNumber evidence="11">2.7.7.72</ecNumber>
    </submittedName>
</protein>
<dbReference type="Gene3D" id="1.10.3090.10">
    <property type="entry name" value="cca-adding enzyme, domain 2"/>
    <property type="match status" value="1"/>
</dbReference>
<evidence type="ECO:0000256" key="1">
    <source>
        <dbReference type="ARBA" id="ARBA00001946"/>
    </source>
</evidence>
<dbReference type="EMBL" id="GL883079">
    <property type="protein sequence ID" value="EGF90190.1"/>
    <property type="molecule type" value="Genomic_DNA"/>
</dbReference>
<name>F4QPQ3_9CAUL</name>
<dbReference type="PANTHER" id="PTHR46173">
    <property type="entry name" value="CCA TRNA NUCLEOTIDYLTRANSFERASE 1, MITOCHONDRIAL"/>
    <property type="match status" value="1"/>
</dbReference>
<evidence type="ECO:0000259" key="10">
    <source>
        <dbReference type="Pfam" id="PF12627"/>
    </source>
</evidence>
<dbReference type="GO" id="GO:0000049">
    <property type="term" value="F:tRNA binding"/>
    <property type="evidence" value="ECO:0007669"/>
    <property type="project" value="TreeGrafter"/>
</dbReference>
<comment type="cofactor">
    <cofactor evidence="1">
        <name>Mg(2+)</name>
        <dbReference type="ChEBI" id="CHEBI:18420"/>
    </cofactor>
</comment>
<gene>
    <name evidence="11" type="ORF">ABI_32050</name>
</gene>
<evidence type="ECO:0000256" key="4">
    <source>
        <dbReference type="ARBA" id="ARBA00022695"/>
    </source>
</evidence>
<keyword evidence="12" id="KW-1185">Reference proteome</keyword>
<dbReference type="EC" id="2.7.7.72" evidence="11"/>
<dbReference type="Gene3D" id="3.30.460.10">
    <property type="entry name" value="Beta Polymerase, domain 2"/>
    <property type="match status" value="1"/>
</dbReference>
<dbReference type="STRING" id="715226.ABI_32050"/>
<evidence type="ECO:0000256" key="7">
    <source>
        <dbReference type="ARBA" id="ARBA00022842"/>
    </source>
</evidence>
<dbReference type="InterPro" id="IPR032828">
    <property type="entry name" value="PolyA_RNA-bd"/>
</dbReference>
<dbReference type="GO" id="GO:0046872">
    <property type="term" value="F:metal ion binding"/>
    <property type="evidence" value="ECO:0007669"/>
    <property type="project" value="UniProtKB-KW"/>
</dbReference>
<dbReference type="CDD" id="cd05398">
    <property type="entry name" value="NT_ClassII-CCAase"/>
    <property type="match status" value="1"/>
</dbReference>
<dbReference type="eggNOG" id="COG0617">
    <property type="taxonomic scope" value="Bacteria"/>
</dbReference>
<dbReference type="GO" id="GO:0004810">
    <property type="term" value="F:CCA tRNA nucleotidyltransferase activity"/>
    <property type="evidence" value="ECO:0007669"/>
    <property type="project" value="UniProtKB-EC"/>
</dbReference>
<dbReference type="Proteomes" id="UP000006512">
    <property type="component" value="Unassembled WGS sequence"/>
</dbReference>
<comment type="similarity">
    <text evidence="8">Belongs to the tRNA nucleotidyltransferase/poly(A) polymerase family.</text>
</comment>
<dbReference type="SUPFAM" id="SSF81301">
    <property type="entry name" value="Nucleotidyltransferase"/>
    <property type="match status" value="1"/>
</dbReference>
<evidence type="ECO:0000313" key="12">
    <source>
        <dbReference type="Proteomes" id="UP000006512"/>
    </source>
</evidence>
<keyword evidence="2 8" id="KW-0808">Transferase</keyword>